<dbReference type="AlphaFoldDB" id="A0A2W5IDL6"/>
<keyword evidence="3" id="KW-0949">S-adenosyl-L-methionine</keyword>
<keyword evidence="3" id="KW-0004">4Fe-4S</keyword>
<dbReference type="GO" id="GO:0005737">
    <property type="term" value="C:cytoplasm"/>
    <property type="evidence" value="ECO:0007669"/>
    <property type="project" value="UniProtKB-SubCell"/>
</dbReference>
<dbReference type="SMART" id="SM00729">
    <property type="entry name" value="Elp3"/>
    <property type="match status" value="1"/>
</dbReference>
<keyword evidence="3" id="KW-0349">Heme</keyword>
<evidence type="ECO:0000256" key="3">
    <source>
        <dbReference type="RuleBase" id="RU364116"/>
    </source>
</evidence>
<dbReference type="SFLD" id="SFLDF00562">
    <property type="entry name" value="HemN-like__clustered_with_heat"/>
    <property type="match status" value="1"/>
</dbReference>
<dbReference type="SFLD" id="SFLDG01065">
    <property type="entry name" value="anaerobic_coproporphyrinogen-I"/>
    <property type="match status" value="1"/>
</dbReference>
<sequence>MNAPSSSTPVPPSSAHTTRPFKTEPFVAVPWERADLDSIVSRPFGIYLHVPFCTSRCGYCDFNTYALRTFPPGPAGDPIAHWAEQLTKELRLGAQILTDHNITPPAANTVFFGGGTPSLLGRQLPKILDVVRECFGIAPGAEITSEANPESTSPELFDCWRAGGVNRLSLGMQSSEPRVLALLDRQHDPARAVAAIEEAQAAGFEHLNLDLIYGTPGETTDDVARSVDTVLATGVDHVSAYALTIEPGTALFRKVAHGEIDPIDDDMQADRYYQIDAALQEAGFHWYEVSNWARQRDARCRHNLGYWEGGNWWAAGPGAHGYMGGVRWSIRKNPRSYGELLAQGIYPADWCEKLTPAEIREETIMLRLRVRDGLGREYLNPAQIRVADTAVMDGLAVWIGDRLVLTTRGRLLADGLIGDLLLAEE</sequence>
<dbReference type="InterPro" id="IPR007197">
    <property type="entry name" value="rSAM"/>
</dbReference>
<dbReference type="Proteomes" id="UP000248606">
    <property type="component" value="Unassembled WGS sequence"/>
</dbReference>
<evidence type="ECO:0000256" key="2">
    <source>
        <dbReference type="ARBA" id="ARBA00017228"/>
    </source>
</evidence>
<dbReference type="InterPro" id="IPR006638">
    <property type="entry name" value="Elp3/MiaA/NifB-like_rSAM"/>
</dbReference>
<protein>
    <recommendedName>
        <fullName evidence="2 3">Heme chaperone HemW</fullName>
    </recommendedName>
</protein>
<dbReference type="PANTHER" id="PTHR13932">
    <property type="entry name" value="COPROPORPHYRINIGEN III OXIDASE"/>
    <property type="match status" value="1"/>
</dbReference>
<reference evidence="5 6" key="1">
    <citation type="submission" date="2017-08" db="EMBL/GenBank/DDBJ databases">
        <title>Infants hospitalized years apart are colonized by the same room-sourced microbial strains.</title>
        <authorList>
            <person name="Brooks B."/>
            <person name="Olm M.R."/>
            <person name="Firek B.A."/>
            <person name="Baker R."/>
            <person name="Thomas B.C."/>
            <person name="Morowitz M.J."/>
            <person name="Banfield J.F."/>
        </authorList>
    </citation>
    <scope>NUCLEOTIDE SEQUENCE [LARGE SCALE GENOMIC DNA]</scope>
    <source>
        <strain evidence="5">S2_006_000_R1_57</strain>
    </source>
</reference>
<accession>A0A2W5IDL6</accession>
<dbReference type="EMBL" id="QFOZ01000002">
    <property type="protein sequence ID" value="PZP89418.1"/>
    <property type="molecule type" value="Genomic_DNA"/>
</dbReference>
<dbReference type="RefSeq" id="WP_303678640.1">
    <property type="nucleotide sequence ID" value="NZ_CAKZIO010000002.1"/>
</dbReference>
<keyword evidence="3" id="KW-0411">Iron-sulfur</keyword>
<dbReference type="InterPro" id="IPR004559">
    <property type="entry name" value="HemW-like"/>
</dbReference>
<dbReference type="PROSITE" id="PS51918">
    <property type="entry name" value="RADICAL_SAM"/>
    <property type="match status" value="1"/>
</dbReference>
<keyword evidence="3" id="KW-0408">Iron</keyword>
<keyword evidence="3" id="KW-0143">Chaperone</keyword>
<dbReference type="Gene3D" id="3.80.30.20">
    <property type="entry name" value="tm_1862 like domain"/>
    <property type="match status" value="1"/>
</dbReference>
<keyword evidence="3" id="KW-0479">Metal-binding</keyword>
<evidence type="ECO:0000256" key="1">
    <source>
        <dbReference type="ARBA" id="ARBA00006100"/>
    </source>
</evidence>
<dbReference type="InterPro" id="IPR023404">
    <property type="entry name" value="rSAM_horseshoe"/>
</dbReference>
<comment type="similarity">
    <text evidence="1">Belongs to the anaerobic coproporphyrinogen-III oxidase family. HemW subfamily.</text>
</comment>
<comment type="subcellular location">
    <subcellularLocation>
        <location evidence="3">Cytoplasm</location>
    </subcellularLocation>
</comment>
<dbReference type="InterPro" id="IPR034505">
    <property type="entry name" value="Coproporphyrinogen-III_oxidase"/>
</dbReference>
<proteinExistence type="inferred from homology"/>
<gene>
    <name evidence="5" type="ORF">DI579_02575</name>
</gene>
<comment type="function">
    <text evidence="3">Probably acts as a heme chaperone, transferring heme to an unknown acceptor. Binds one molecule of heme per monomer, possibly covalently. Binds 1 [4Fe-4S] cluster. The cluster is coordinated with 3 cysteines and an exchangeable S-adenosyl-L-methionine.</text>
</comment>
<dbReference type="PANTHER" id="PTHR13932:SF5">
    <property type="entry name" value="RADICAL S-ADENOSYL METHIONINE DOMAIN-CONTAINING PROTEIN 1, MITOCHONDRIAL"/>
    <property type="match status" value="1"/>
</dbReference>
<dbReference type="SUPFAM" id="SSF102114">
    <property type="entry name" value="Radical SAM enzymes"/>
    <property type="match status" value="1"/>
</dbReference>
<dbReference type="GO" id="GO:0004109">
    <property type="term" value="F:coproporphyrinogen oxidase activity"/>
    <property type="evidence" value="ECO:0007669"/>
    <property type="project" value="InterPro"/>
</dbReference>
<comment type="caution">
    <text evidence="5">The sequence shown here is derived from an EMBL/GenBank/DDBJ whole genome shotgun (WGS) entry which is preliminary data.</text>
</comment>
<dbReference type="NCBIfam" id="TIGR00539">
    <property type="entry name" value="hemN_rel"/>
    <property type="match status" value="1"/>
</dbReference>
<organism evidence="5 6">
    <name type="scientific">Lawsonella clevelandensis</name>
    <dbReference type="NCBI Taxonomy" id="1528099"/>
    <lineage>
        <taxon>Bacteria</taxon>
        <taxon>Bacillati</taxon>
        <taxon>Actinomycetota</taxon>
        <taxon>Actinomycetes</taxon>
        <taxon>Mycobacteriales</taxon>
        <taxon>Lawsonellaceae</taxon>
        <taxon>Lawsonella</taxon>
    </lineage>
</organism>
<evidence type="ECO:0000259" key="4">
    <source>
        <dbReference type="PROSITE" id="PS51918"/>
    </source>
</evidence>
<dbReference type="SFLD" id="SFLDG01082">
    <property type="entry name" value="B12-binding_domain_containing"/>
    <property type="match status" value="1"/>
</dbReference>
<dbReference type="SFLD" id="SFLDS00029">
    <property type="entry name" value="Radical_SAM"/>
    <property type="match status" value="1"/>
</dbReference>
<evidence type="ECO:0000313" key="5">
    <source>
        <dbReference type="EMBL" id="PZP89418.1"/>
    </source>
</evidence>
<dbReference type="GO" id="GO:0051539">
    <property type="term" value="F:4 iron, 4 sulfur cluster binding"/>
    <property type="evidence" value="ECO:0007669"/>
    <property type="project" value="UniProtKB-UniRule"/>
</dbReference>
<dbReference type="Pfam" id="PF04055">
    <property type="entry name" value="Radical_SAM"/>
    <property type="match status" value="1"/>
</dbReference>
<keyword evidence="3" id="KW-0963">Cytoplasm</keyword>
<dbReference type="GO" id="GO:0006779">
    <property type="term" value="P:porphyrin-containing compound biosynthetic process"/>
    <property type="evidence" value="ECO:0007669"/>
    <property type="project" value="InterPro"/>
</dbReference>
<dbReference type="CDD" id="cd01335">
    <property type="entry name" value="Radical_SAM"/>
    <property type="match status" value="1"/>
</dbReference>
<evidence type="ECO:0000313" key="6">
    <source>
        <dbReference type="Proteomes" id="UP000248606"/>
    </source>
</evidence>
<name>A0A2W5IDL6_9ACTN</name>
<feature type="domain" description="Radical SAM core" evidence="4">
    <location>
        <begin position="38"/>
        <end position="285"/>
    </location>
</feature>
<dbReference type="InterPro" id="IPR058240">
    <property type="entry name" value="rSAM_sf"/>
</dbReference>
<dbReference type="GO" id="GO:0046872">
    <property type="term" value="F:metal ion binding"/>
    <property type="evidence" value="ECO:0007669"/>
    <property type="project" value="UniProtKB-UniRule"/>
</dbReference>